<dbReference type="GO" id="GO:0006355">
    <property type="term" value="P:regulation of DNA-templated transcription"/>
    <property type="evidence" value="ECO:0007669"/>
    <property type="project" value="InterPro"/>
</dbReference>
<dbReference type="InterPro" id="IPR036093">
    <property type="entry name" value="NAC_dom_sf"/>
</dbReference>
<evidence type="ECO:0000256" key="1">
    <source>
        <dbReference type="SAM" id="MobiDB-lite"/>
    </source>
</evidence>
<evidence type="ECO:0000313" key="3">
    <source>
        <dbReference type="Proteomes" id="UP000015453"/>
    </source>
</evidence>
<feature type="compositionally biased region" description="Basic and acidic residues" evidence="1">
    <location>
        <begin position="77"/>
        <end position="86"/>
    </location>
</feature>
<name>S8E533_9LAMI</name>
<feature type="region of interest" description="Disordered" evidence="1">
    <location>
        <begin position="60"/>
        <end position="106"/>
    </location>
</feature>
<dbReference type="EMBL" id="AUSU01001502">
    <property type="protein sequence ID" value="EPS70863.1"/>
    <property type="molecule type" value="Genomic_DNA"/>
</dbReference>
<dbReference type="GO" id="GO:0003677">
    <property type="term" value="F:DNA binding"/>
    <property type="evidence" value="ECO:0007669"/>
    <property type="project" value="InterPro"/>
</dbReference>
<dbReference type="AlphaFoldDB" id="S8E533"/>
<dbReference type="Gene3D" id="2.170.150.80">
    <property type="entry name" value="NAC domain"/>
    <property type="match status" value="1"/>
</dbReference>
<dbReference type="SUPFAM" id="SSF101941">
    <property type="entry name" value="NAC domain"/>
    <property type="match status" value="1"/>
</dbReference>
<reference evidence="2 3" key="1">
    <citation type="journal article" date="2013" name="BMC Genomics">
        <title>The miniature genome of a carnivorous plant Genlisea aurea contains a low number of genes and short non-coding sequences.</title>
        <authorList>
            <person name="Leushkin E.V."/>
            <person name="Sutormin R.A."/>
            <person name="Nabieva E.R."/>
            <person name="Penin A.A."/>
            <person name="Kondrashov A.S."/>
            <person name="Logacheva M.D."/>
        </authorList>
    </citation>
    <scope>NUCLEOTIDE SEQUENCE [LARGE SCALE GENOMIC DNA]</scope>
</reference>
<sequence>MMMCPLRGRHPRGDIRIGSLVAVSQFSLLAHRSGTTSVGSCCLLLQCSSDHGVGVIAEVSKSPNSSPGTCPPSLEKVSQRDAEQEGRQPIPVTGKRPVRRGSFRSGSAIIGTERSLVFHSGRAPGGHRTEWIMNE</sequence>
<accession>S8E533</accession>
<comment type="caution">
    <text evidence="2">The sequence shown here is derived from an EMBL/GenBank/DDBJ whole genome shotgun (WGS) entry which is preliminary data.</text>
</comment>
<evidence type="ECO:0000313" key="2">
    <source>
        <dbReference type="EMBL" id="EPS70863.1"/>
    </source>
</evidence>
<gene>
    <name evidence="2" type="ORF">M569_03899</name>
</gene>
<protein>
    <recommendedName>
        <fullName evidence="4">NAC domain-containing protein</fullName>
    </recommendedName>
</protein>
<keyword evidence="3" id="KW-1185">Reference proteome</keyword>
<organism evidence="2 3">
    <name type="scientific">Genlisea aurea</name>
    <dbReference type="NCBI Taxonomy" id="192259"/>
    <lineage>
        <taxon>Eukaryota</taxon>
        <taxon>Viridiplantae</taxon>
        <taxon>Streptophyta</taxon>
        <taxon>Embryophyta</taxon>
        <taxon>Tracheophyta</taxon>
        <taxon>Spermatophyta</taxon>
        <taxon>Magnoliopsida</taxon>
        <taxon>eudicotyledons</taxon>
        <taxon>Gunneridae</taxon>
        <taxon>Pentapetalae</taxon>
        <taxon>asterids</taxon>
        <taxon>lamiids</taxon>
        <taxon>Lamiales</taxon>
        <taxon>Lentibulariaceae</taxon>
        <taxon>Genlisea</taxon>
    </lineage>
</organism>
<proteinExistence type="predicted"/>
<dbReference type="Proteomes" id="UP000015453">
    <property type="component" value="Unassembled WGS sequence"/>
</dbReference>
<evidence type="ECO:0008006" key="4">
    <source>
        <dbReference type="Google" id="ProtNLM"/>
    </source>
</evidence>